<feature type="region of interest" description="Disordered" evidence="1">
    <location>
        <begin position="123"/>
        <end position="253"/>
    </location>
</feature>
<evidence type="ECO:0000313" key="2">
    <source>
        <dbReference type="EMBL" id="CAA9387542.1"/>
    </source>
</evidence>
<dbReference type="GO" id="GO:0005524">
    <property type="term" value="F:ATP binding"/>
    <property type="evidence" value="ECO:0007669"/>
    <property type="project" value="UniProtKB-KW"/>
</dbReference>
<feature type="compositionally biased region" description="Basic and acidic residues" evidence="1">
    <location>
        <begin position="124"/>
        <end position="138"/>
    </location>
</feature>
<feature type="compositionally biased region" description="Gly residues" evidence="1">
    <location>
        <begin position="193"/>
        <end position="202"/>
    </location>
</feature>
<evidence type="ECO:0000256" key="1">
    <source>
        <dbReference type="SAM" id="MobiDB-lite"/>
    </source>
</evidence>
<feature type="compositionally biased region" description="Basic and acidic residues" evidence="1">
    <location>
        <begin position="173"/>
        <end position="191"/>
    </location>
</feature>
<accession>A0A6J4NHN2</accession>
<feature type="compositionally biased region" description="Basic and acidic residues" evidence="1">
    <location>
        <begin position="90"/>
        <end position="103"/>
    </location>
</feature>
<sequence>EHPGPGPRRRPQELWQHAHHPRRRPVHRGRPSARDHRPQRCGQVDALRPDQRPHRPQRGQGVPAPGRDHRPNAVRHQPQRALAQLPDHQPVPDHDGVRERALRPDVASRLPLFVLAVGRQAQGVERRGGAGHREDRPVRAHRHPGRRADLCGATRAGDRRDGRRRRRPGAAGRADRRHEPQRNGGRDRVDPAGDGGQDAGDGGARHGRRLQPGRPHLGAGLRPDHHDRNAAGDPRQHRGAGGLPGHQRETACL</sequence>
<protein>
    <submittedName>
        <fullName evidence="2">ABC transporter, ATP-binding protein 1 (Cluster 4, leucine/isoleucine/valine/benzoate)</fullName>
    </submittedName>
</protein>
<feature type="region of interest" description="Disordered" evidence="1">
    <location>
        <begin position="1"/>
        <end position="109"/>
    </location>
</feature>
<feature type="compositionally biased region" description="Basic residues" evidence="1">
    <location>
        <begin position="17"/>
        <end position="31"/>
    </location>
</feature>
<keyword evidence="2" id="KW-0067">ATP-binding</keyword>
<keyword evidence="2" id="KW-0547">Nucleotide-binding</keyword>
<gene>
    <name evidence="2" type="ORF">AVDCRST_MAG51-216</name>
</gene>
<dbReference type="AlphaFoldDB" id="A0A6J4NHN2"/>
<dbReference type="EMBL" id="CADCUX010000053">
    <property type="protein sequence ID" value="CAA9387542.1"/>
    <property type="molecule type" value="Genomic_DNA"/>
</dbReference>
<organism evidence="2">
    <name type="scientific">uncultured Ramlibacter sp</name>
    <dbReference type="NCBI Taxonomy" id="260755"/>
    <lineage>
        <taxon>Bacteria</taxon>
        <taxon>Pseudomonadati</taxon>
        <taxon>Pseudomonadota</taxon>
        <taxon>Betaproteobacteria</taxon>
        <taxon>Burkholderiales</taxon>
        <taxon>Comamonadaceae</taxon>
        <taxon>Ramlibacter</taxon>
        <taxon>environmental samples</taxon>
    </lineage>
</organism>
<name>A0A6J4NHN2_9BURK</name>
<feature type="non-terminal residue" evidence="2">
    <location>
        <position position="1"/>
    </location>
</feature>
<feature type="compositionally biased region" description="Basic and acidic residues" evidence="1">
    <location>
        <begin position="222"/>
        <end position="236"/>
    </location>
</feature>
<feature type="non-terminal residue" evidence="2">
    <location>
        <position position="253"/>
    </location>
</feature>
<proteinExistence type="predicted"/>
<reference evidence="2" key="1">
    <citation type="submission" date="2020-02" db="EMBL/GenBank/DDBJ databases">
        <authorList>
            <person name="Meier V. D."/>
        </authorList>
    </citation>
    <scope>NUCLEOTIDE SEQUENCE</scope>
    <source>
        <strain evidence="2">AVDCRST_MAG51</strain>
    </source>
</reference>